<dbReference type="AlphaFoldDB" id="A0A8H4VJU9"/>
<feature type="chain" id="PRO_5034604022" evidence="2">
    <location>
        <begin position="23"/>
        <end position="165"/>
    </location>
</feature>
<feature type="signal peptide" evidence="2">
    <location>
        <begin position="1"/>
        <end position="22"/>
    </location>
</feature>
<feature type="region of interest" description="Disordered" evidence="1">
    <location>
        <begin position="89"/>
        <end position="122"/>
    </location>
</feature>
<feature type="compositionally biased region" description="Low complexity" evidence="1">
    <location>
        <begin position="92"/>
        <end position="120"/>
    </location>
</feature>
<sequence>MQFTATTLAAFIIFTAKSTVTALPRPLPNSLEFNNGMYTPIAQPPVTTPTSTATFTSPSNNLAPAPLPTDLVVPGTNLWDKGAPIIQPPISIPSSPSTSTSPTSTTATATSSPSALPSISFHALPQDPANPYEMVSSAILPPACLPGATGTDLSDLPKFCADWFR</sequence>
<accession>A0A8H4VJU9</accession>
<evidence type="ECO:0000256" key="2">
    <source>
        <dbReference type="SAM" id="SignalP"/>
    </source>
</evidence>
<proteinExistence type="predicted"/>
<protein>
    <submittedName>
        <fullName evidence="3">Uncharacterized protein</fullName>
    </submittedName>
</protein>
<reference evidence="3 4" key="1">
    <citation type="submission" date="2020-03" db="EMBL/GenBank/DDBJ databases">
        <title>Draft Genome Sequence of Cudoniella acicularis.</title>
        <authorList>
            <person name="Buettner E."/>
            <person name="Kellner H."/>
        </authorList>
    </citation>
    <scope>NUCLEOTIDE SEQUENCE [LARGE SCALE GENOMIC DNA]</scope>
    <source>
        <strain evidence="3 4">DSM 108380</strain>
    </source>
</reference>
<gene>
    <name evidence="3" type="ORF">G7Y89_g15597</name>
</gene>
<name>A0A8H4VJU9_9HELO</name>
<dbReference type="Proteomes" id="UP000566819">
    <property type="component" value="Unassembled WGS sequence"/>
</dbReference>
<evidence type="ECO:0000313" key="4">
    <source>
        <dbReference type="Proteomes" id="UP000566819"/>
    </source>
</evidence>
<evidence type="ECO:0000313" key="3">
    <source>
        <dbReference type="EMBL" id="KAF4612493.1"/>
    </source>
</evidence>
<organism evidence="3 4">
    <name type="scientific">Cudoniella acicularis</name>
    <dbReference type="NCBI Taxonomy" id="354080"/>
    <lineage>
        <taxon>Eukaryota</taxon>
        <taxon>Fungi</taxon>
        <taxon>Dikarya</taxon>
        <taxon>Ascomycota</taxon>
        <taxon>Pezizomycotina</taxon>
        <taxon>Leotiomycetes</taxon>
        <taxon>Helotiales</taxon>
        <taxon>Tricladiaceae</taxon>
        <taxon>Cudoniella</taxon>
    </lineage>
</organism>
<keyword evidence="2" id="KW-0732">Signal</keyword>
<keyword evidence="4" id="KW-1185">Reference proteome</keyword>
<evidence type="ECO:0000256" key="1">
    <source>
        <dbReference type="SAM" id="MobiDB-lite"/>
    </source>
</evidence>
<comment type="caution">
    <text evidence="3">The sequence shown here is derived from an EMBL/GenBank/DDBJ whole genome shotgun (WGS) entry which is preliminary data.</text>
</comment>
<dbReference type="EMBL" id="JAAMPI010002523">
    <property type="protein sequence ID" value="KAF4612493.1"/>
    <property type="molecule type" value="Genomic_DNA"/>
</dbReference>